<dbReference type="GO" id="GO:0005634">
    <property type="term" value="C:nucleus"/>
    <property type="evidence" value="ECO:0007669"/>
    <property type="project" value="UniProtKB-SubCell"/>
</dbReference>
<dbReference type="Pfam" id="PF00076">
    <property type="entry name" value="RRM_1"/>
    <property type="match status" value="1"/>
</dbReference>
<dbReference type="PROSITE" id="PS01358">
    <property type="entry name" value="ZF_RANBP2_1"/>
    <property type="match status" value="1"/>
</dbReference>
<evidence type="ECO:0000256" key="3">
    <source>
        <dbReference type="ARBA" id="ARBA00022771"/>
    </source>
</evidence>
<dbReference type="Proteomes" id="UP001162131">
    <property type="component" value="Unassembled WGS sequence"/>
</dbReference>
<accession>A0AAU9KEN9</accession>
<dbReference type="AlphaFoldDB" id="A0AAU9KEN9"/>
<dbReference type="SUPFAM" id="SSF54928">
    <property type="entry name" value="RNA-binding domain, RBD"/>
    <property type="match status" value="1"/>
</dbReference>
<keyword evidence="5" id="KW-0539">Nucleus</keyword>
<evidence type="ECO:0000313" key="10">
    <source>
        <dbReference type="EMBL" id="CAG9332395.1"/>
    </source>
</evidence>
<dbReference type="InterPro" id="IPR036443">
    <property type="entry name" value="Znf_RanBP2_sf"/>
</dbReference>
<evidence type="ECO:0000256" key="7">
    <source>
        <dbReference type="PROSITE-ProRule" id="PRU00322"/>
    </source>
</evidence>
<dbReference type="Gene3D" id="4.10.1060.10">
    <property type="entry name" value="Zinc finger, RanBP2-type"/>
    <property type="match status" value="1"/>
</dbReference>
<evidence type="ECO:0000259" key="8">
    <source>
        <dbReference type="PROSITE" id="PS50102"/>
    </source>
</evidence>
<dbReference type="SMART" id="SM00547">
    <property type="entry name" value="ZnF_RBZ"/>
    <property type="match status" value="1"/>
</dbReference>
<dbReference type="GO" id="GO:0003723">
    <property type="term" value="F:RNA binding"/>
    <property type="evidence" value="ECO:0007669"/>
    <property type="project" value="UniProtKB-UniRule"/>
</dbReference>
<evidence type="ECO:0000259" key="9">
    <source>
        <dbReference type="PROSITE" id="PS50199"/>
    </source>
</evidence>
<dbReference type="PROSITE" id="PS50199">
    <property type="entry name" value="ZF_RANBP2_2"/>
    <property type="match status" value="1"/>
</dbReference>
<evidence type="ECO:0008006" key="12">
    <source>
        <dbReference type="Google" id="ProtNLM"/>
    </source>
</evidence>
<keyword evidence="2" id="KW-0479">Metal-binding</keyword>
<dbReference type="InterPro" id="IPR012677">
    <property type="entry name" value="Nucleotide-bd_a/b_plait_sf"/>
</dbReference>
<sequence length="344" mass="39536">MKPTNSIMILDIPDSIALEDIELHFNTLSESLGIPKPASINLVKAIKIAYVIFPTINSASEVFNALNENVSICGFSLQFDYAPTNSENSQQKFLSRTEWYCPKCDAYNFANRSKCYKCKFPRHSLRDPDHSELPAKEEENINATIMAKGSIVSVCDEETIFNTFAKFGKVKDVRKIRDRLSGDFRDIAFIEFYSINDADMTLEISGNSPITIEGCPITISKSRKRKTETFSQFPSNPDYGYGIPIFHTPTQIIVPQALKTLSGYEYKIPSHYAFDESCQLYYDTHTKYYWDPKTNKFMKDGNKFIFDENSQVFIPFIEPQEKKVKEKHIKGMIYLSVNKKLKRR</sequence>
<feature type="domain" description="RRM" evidence="8">
    <location>
        <begin position="144"/>
        <end position="224"/>
    </location>
</feature>
<evidence type="ECO:0000256" key="6">
    <source>
        <dbReference type="PROSITE-ProRule" id="PRU00176"/>
    </source>
</evidence>
<evidence type="ECO:0000256" key="5">
    <source>
        <dbReference type="ARBA" id="ARBA00023242"/>
    </source>
</evidence>
<reference evidence="10" key="1">
    <citation type="submission" date="2021-09" db="EMBL/GenBank/DDBJ databases">
        <authorList>
            <consortium name="AG Swart"/>
            <person name="Singh M."/>
            <person name="Singh A."/>
            <person name="Seah K."/>
            <person name="Emmerich C."/>
        </authorList>
    </citation>
    <scope>NUCLEOTIDE SEQUENCE</scope>
    <source>
        <strain evidence="10">ATCC30299</strain>
    </source>
</reference>
<keyword evidence="11" id="KW-1185">Reference proteome</keyword>
<dbReference type="PANTHER" id="PTHR13948:SF3">
    <property type="entry name" value="FI21118P1"/>
    <property type="match status" value="1"/>
</dbReference>
<gene>
    <name evidence="10" type="ORF">BSTOLATCC_MIC55841</name>
</gene>
<dbReference type="GO" id="GO:0008270">
    <property type="term" value="F:zinc ion binding"/>
    <property type="evidence" value="ECO:0007669"/>
    <property type="project" value="UniProtKB-KW"/>
</dbReference>
<dbReference type="EMBL" id="CAJZBQ010000054">
    <property type="protein sequence ID" value="CAG9332395.1"/>
    <property type="molecule type" value="Genomic_DNA"/>
</dbReference>
<name>A0AAU9KEN9_9CILI</name>
<dbReference type="InterPro" id="IPR000504">
    <property type="entry name" value="RRM_dom"/>
</dbReference>
<proteinExistence type="predicted"/>
<dbReference type="PANTHER" id="PTHR13948">
    <property type="entry name" value="RNA-BINDING PROTEIN"/>
    <property type="match status" value="1"/>
</dbReference>
<dbReference type="InterPro" id="IPR035979">
    <property type="entry name" value="RBD_domain_sf"/>
</dbReference>
<dbReference type="SUPFAM" id="SSF90209">
    <property type="entry name" value="Ran binding protein zinc finger-like"/>
    <property type="match status" value="1"/>
</dbReference>
<dbReference type="InterPro" id="IPR001876">
    <property type="entry name" value="Znf_RanBP2"/>
</dbReference>
<keyword evidence="6" id="KW-0694">RNA-binding</keyword>
<organism evidence="10 11">
    <name type="scientific">Blepharisma stoltei</name>
    <dbReference type="NCBI Taxonomy" id="1481888"/>
    <lineage>
        <taxon>Eukaryota</taxon>
        <taxon>Sar</taxon>
        <taxon>Alveolata</taxon>
        <taxon>Ciliophora</taxon>
        <taxon>Postciliodesmatophora</taxon>
        <taxon>Heterotrichea</taxon>
        <taxon>Heterotrichida</taxon>
        <taxon>Blepharismidae</taxon>
        <taxon>Blepharisma</taxon>
    </lineage>
</organism>
<comment type="caution">
    <text evidence="10">The sequence shown here is derived from an EMBL/GenBank/DDBJ whole genome shotgun (WGS) entry which is preliminary data.</text>
</comment>
<evidence type="ECO:0000256" key="2">
    <source>
        <dbReference type="ARBA" id="ARBA00022723"/>
    </source>
</evidence>
<dbReference type="SMART" id="SM00360">
    <property type="entry name" value="RRM"/>
    <property type="match status" value="2"/>
</dbReference>
<dbReference type="GO" id="GO:0000398">
    <property type="term" value="P:mRNA splicing, via spliceosome"/>
    <property type="evidence" value="ECO:0007669"/>
    <property type="project" value="TreeGrafter"/>
</dbReference>
<evidence type="ECO:0000313" key="11">
    <source>
        <dbReference type="Proteomes" id="UP001162131"/>
    </source>
</evidence>
<comment type="subcellular location">
    <subcellularLocation>
        <location evidence="1">Nucleus</location>
    </subcellularLocation>
</comment>
<dbReference type="Gene3D" id="3.30.70.330">
    <property type="match status" value="1"/>
</dbReference>
<evidence type="ECO:0000256" key="4">
    <source>
        <dbReference type="ARBA" id="ARBA00022833"/>
    </source>
</evidence>
<protein>
    <recommendedName>
        <fullName evidence="12">RanBP2-type domain-containing protein</fullName>
    </recommendedName>
</protein>
<keyword evidence="3 7" id="KW-0863">Zinc-finger</keyword>
<dbReference type="PROSITE" id="PS50102">
    <property type="entry name" value="RRM"/>
    <property type="match status" value="1"/>
</dbReference>
<evidence type="ECO:0000256" key="1">
    <source>
        <dbReference type="ARBA" id="ARBA00004123"/>
    </source>
</evidence>
<keyword evidence="4" id="KW-0862">Zinc</keyword>
<feature type="domain" description="RanBP2-type" evidence="9">
    <location>
        <begin position="95"/>
        <end position="124"/>
    </location>
</feature>